<evidence type="ECO:0000313" key="4">
    <source>
        <dbReference type="Proteomes" id="UP000660668"/>
    </source>
</evidence>
<evidence type="ECO:0000313" key="3">
    <source>
        <dbReference type="EMBL" id="MBF4766879.1"/>
    </source>
</evidence>
<dbReference type="InterPro" id="IPR036457">
    <property type="entry name" value="PPM-type-like_dom_sf"/>
</dbReference>
<feature type="domain" description="STAS" evidence="2">
    <location>
        <begin position="394"/>
        <end position="483"/>
    </location>
</feature>
<dbReference type="AlphaFoldDB" id="A0A930VG36"/>
<keyword evidence="1" id="KW-0378">Hydrolase</keyword>
<dbReference type="Pfam" id="PF07228">
    <property type="entry name" value="SpoIIE"/>
    <property type="match status" value="1"/>
</dbReference>
<proteinExistence type="predicted"/>
<accession>A0A930VG36</accession>
<dbReference type="InterPro" id="IPR001932">
    <property type="entry name" value="PPM-type_phosphatase-like_dom"/>
</dbReference>
<evidence type="ECO:0000259" key="2">
    <source>
        <dbReference type="PROSITE" id="PS50801"/>
    </source>
</evidence>
<dbReference type="SMART" id="SM00331">
    <property type="entry name" value="PP2C_SIG"/>
    <property type="match status" value="1"/>
</dbReference>
<dbReference type="Gene3D" id="3.60.40.10">
    <property type="entry name" value="PPM-type phosphatase domain"/>
    <property type="match status" value="1"/>
</dbReference>
<sequence>MNTVIAGDELEYVTSVQSVIQVSGVPVLPSVDLNASYCVPQDATEPGGSWFDVVVLPDDRVALVVGEAPGIGLAAATLAGEVRAVLHSSLRRDAGLVDALHLADAYADDVGGARGTSVLLAILDPARAAVTYATAGHAGPLLLPAHGSAIQLDGTGGGVLGTGTGTGYAPETRTISPGDLVLLASAAAHRSAALTMLDLLGEAAEMAFEDLTVLADASLARLGAGDSLCLLAGRLRDAPHRELRMRLHLDREPVRSAREELGGWLEGLRASSMDHMALTHAAAELVTNAVDHGGSDEDRHLELHGRLGTDGVLRVEVLDHGTWRPPSEDLSRGRGLAMAAGLVDHLGVATGPFGTRALLQHRMIRPVAIETTAGSGRSDERPAPVEVEYTRPHIIELRGTFGHDDVERVAAEILVANRGGTIDLCLDLTALTELSTSGARLLVDLTSVNRSIGMFAASIDIVARAGSMTQHTLAVTGIPHRVE</sequence>
<gene>
    <name evidence="3" type="ORF">ISU10_03740</name>
</gene>
<evidence type="ECO:0000256" key="1">
    <source>
        <dbReference type="ARBA" id="ARBA00022801"/>
    </source>
</evidence>
<dbReference type="Proteomes" id="UP000660668">
    <property type="component" value="Unassembled WGS sequence"/>
</dbReference>
<dbReference type="InterPro" id="IPR036890">
    <property type="entry name" value="HATPase_C_sf"/>
</dbReference>
<organism evidence="3 4">
    <name type="scientific">Nocardioides agariphilus</name>
    <dbReference type="NCBI Taxonomy" id="433664"/>
    <lineage>
        <taxon>Bacteria</taxon>
        <taxon>Bacillati</taxon>
        <taxon>Actinomycetota</taxon>
        <taxon>Actinomycetes</taxon>
        <taxon>Propionibacteriales</taxon>
        <taxon>Nocardioidaceae</taxon>
        <taxon>Nocardioides</taxon>
    </lineage>
</organism>
<dbReference type="SUPFAM" id="SSF55874">
    <property type="entry name" value="ATPase domain of HSP90 chaperone/DNA topoisomerase II/histidine kinase"/>
    <property type="match status" value="1"/>
</dbReference>
<dbReference type="CDD" id="cd16936">
    <property type="entry name" value="HATPase_RsbW-like"/>
    <property type="match status" value="1"/>
</dbReference>
<dbReference type="EMBL" id="JADKPO010000003">
    <property type="protein sequence ID" value="MBF4766879.1"/>
    <property type="molecule type" value="Genomic_DNA"/>
</dbReference>
<dbReference type="PROSITE" id="PS50801">
    <property type="entry name" value="STAS"/>
    <property type="match status" value="1"/>
</dbReference>
<dbReference type="InterPro" id="IPR002645">
    <property type="entry name" value="STAS_dom"/>
</dbReference>
<dbReference type="Pfam" id="PF13581">
    <property type="entry name" value="HATPase_c_2"/>
    <property type="match status" value="1"/>
</dbReference>
<keyword evidence="4" id="KW-1185">Reference proteome</keyword>
<dbReference type="Gene3D" id="3.30.565.10">
    <property type="entry name" value="Histidine kinase-like ATPase, C-terminal domain"/>
    <property type="match status" value="1"/>
</dbReference>
<comment type="caution">
    <text evidence="3">The sequence shown here is derived from an EMBL/GenBank/DDBJ whole genome shotgun (WGS) entry which is preliminary data.</text>
</comment>
<protein>
    <submittedName>
        <fullName evidence="3">SpoIIE family protein phosphatase</fullName>
    </submittedName>
</protein>
<reference evidence="3" key="1">
    <citation type="submission" date="2020-11" db="EMBL/GenBank/DDBJ databases">
        <title>Nocardioides cynanchi sp. nov., isolated from soil of rhizosphere of Cynanchum wilfordii.</title>
        <authorList>
            <person name="Lee J.-S."/>
            <person name="Suh M.K."/>
            <person name="Kim J.-S."/>
        </authorList>
    </citation>
    <scope>NUCLEOTIDE SEQUENCE</scope>
    <source>
        <strain evidence="3">KCTC 19276</strain>
    </source>
</reference>
<dbReference type="PANTHER" id="PTHR43156">
    <property type="entry name" value="STAGE II SPORULATION PROTEIN E-RELATED"/>
    <property type="match status" value="1"/>
</dbReference>
<dbReference type="RefSeq" id="WP_194695024.1">
    <property type="nucleotide sequence ID" value="NZ_JADKPO010000003.1"/>
</dbReference>
<dbReference type="InterPro" id="IPR003594">
    <property type="entry name" value="HATPase_dom"/>
</dbReference>
<dbReference type="PANTHER" id="PTHR43156:SF2">
    <property type="entry name" value="STAGE II SPORULATION PROTEIN E"/>
    <property type="match status" value="1"/>
</dbReference>
<name>A0A930VG36_9ACTN</name>
<dbReference type="GO" id="GO:0016791">
    <property type="term" value="F:phosphatase activity"/>
    <property type="evidence" value="ECO:0007669"/>
    <property type="project" value="TreeGrafter"/>
</dbReference>
<dbReference type="InterPro" id="IPR052016">
    <property type="entry name" value="Bact_Sigma-Reg"/>
</dbReference>